<evidence type="ECO:0000256" key="1">
    <source>
        <dbReference type="SAM" id="Phobius"/>
    </source>
</evidence>
<comment type="caution">
    <text evidence="2">The sequence shown here is derived from an EMBL/GenBank/DDBJ whole genome shotgun (WGS) entry which is preliminary data.</text>
</comment>
<accession>A0A0R2DBP2</accession>
<dbReference type="AlphaFoldDB" id="A0A0R2DBP2"/>
<protein>
    <submittedName>
        <fullName evidence="2">Uncharacterized protein</fullName>
    </submittedName>
</protein>
<dbReference type="PATRIC" id="fig|1423796.3.peg.1516"/>
<keyword evidence="1" id="KW-0812">Transmembrane</keyword>
<name>A0A0R2DBP2_9LACO</name>
<feature type="transmembrane region" description="Helical" evidence="1">
    <location>
        <begin position="91"/>
        <end position="113"/>
    </location>
</feature>
<dbReference type="STRING" id="1423796.FC24_GL001488"/>
<feature type="transmembrane region" description="Helical" evidence="1">
    <location>
        <begin position="6"/>
        <end position="22"/>
    </location>
</feature>
<feature type="transmembrane region" description="Helical" evidence="1">
    <location>
        <begin position="34"/>
        <end position="59"/>
    </location>
</feature>
<organism evidence="2 3">
    <name type="scientific">Loigolactobacillus rennini DSM 20253</name>
    <dbReference type="NCBI Taxonomy" id="1423796"/>
    <lineage>
        <taxon>Bacteria</taxon>
        <taxon>Bacillati</taxon>
        <taxon>Bacillota</taxon>
        <taxon>Bacilli</taxon>
        <taxon>Lactobacillales</taxon>
        <taxon>Lactobacillaceae</taxon>
        <taxon>Loigolactobacillus</taxon>
    </lineage>
</organism>
<dbReference type="EMBL" id="AYYI01000038">
    <property type="protein sequence ID" value="KRM97724.1"/>
    <property type="molecule type" value="Genomic_DNA"/>
</dbReference>
<evidence type="ECO:0000313" key="3">
    <source>
        <dbReference type="Proteomes" id="UP000051638"/>
    </source>
</evidence>
<reference evidence="2 3" key="1">
    <citation type="journal article" date="2015" name="Genome Announc.">
        <title>Expanding the biotechnology potential of lactobacilli through comparative genomics of 213 strains and associated genera.</title>
        <authorList>
            <person name="Sun Z."/>
            <person name="Harris H.M."/>
            <person name="McCann A."/>
            <person name="Guo C."/>
            <person name="Argimon S."/>
            <person name="Zhang W."/>
            <person name="Yang X."/>
            <person name="Jeffery I.B."/>
            <person name="Cooney J.C."/>
            <person name="Kagawa T.F."/>
            <person name="Liu W."/>
            <person name="Song Y."/>
            <person name="Salvetti E."/>
            <person name="Wrobel A."/>
            <person name="Rasinkangas P."/>
            <person name="Parkhill J."/>
            <person name="Rea M.C."/>
            <person name="O'Sullivan O."/>
            <person name="Ritari J."/>
            <person name="Douillard F.P."/>
            <person name="Paul Ross R."/>
            <person name="Yang R."/>
            <person name="Briner A.E."/>
            <person name="Felis G.E."/>
            <person name="de Vos W.M."/>
            <person name="Barrangou R."/>
            <person name="Klaenhammer T.R."/>
            <person name="Caufield P.W."/>
            <person name="Cui Y."/>
            <person name="Zhang H."/>
            <person name="O'Toole P.W."/>
        </authorList>
    </citation>
    <scope>NUCLEOTIDE SEQUENCE [LARGE SCALE GENOMIC DNA]</scope>
    <source>
        <strain evidence="2 3">DSM 20253</strain>
    </source>
</reference>
<keyword evidence="1" id="KW-0472">Membrane</keyword>
<dbReference type="Proteomes" id="UP000051638">
    <property type="component" value="Unassembled WGS sequence"/>
</dbReference>
<feature type="transmembrane region" description="Helical" evidence="1">
    <location>
        <begin position="120"/>
        <end position="136"/>
    </location>
</feature>
<proteinExistence type="predicted"/>
<gene>
    <name evidence="2" type="ORF">FC24_GL001488</name>
</gene>
<keyword evidence="3" id="KW-1185">Reference proteome</keyword>
<sequence>MAYFFMYLLPLILFDFFWIVMLQKTIRLGYRNNLLQLPLNSFALLLTALIVAVIFNYLWQCLVKKVTLEQSDVTPDHWHGTLKGFLGVPGWLNLTIGVMLAFFLTVIVPRYLVIIEVRSWLVLLCAYGAIGSFYNGQDDLIHVVNGIDR</sequence>
<evidence type="ECO:0000313" key="2">
    <source>
        <dbReference type="EMBL" id="KRM97724.1"/>
    </source>
</evidence>
<keyword evidence="1" id="KW-1133">Transmembrane helix</keyword>